<comment type="subunit">
    <text evidence="12">Monomer and homodimer. Part of the essential Sec protein translocation apparatus which comprises SecA, SecYEG and auxiliary proteins SecDF. Other proteins may also be involved.</text>
</comment>
<evidence type="ECO:0000256" key="10">
    <source>
        <dbReference type="ARBA" id="ARBA00023010"/>
    </source>
</evidence>
<organism evidence="18 19">
    <name type="scientific">Anaerococcus lactolyticus S7-1-13</name>
    <dbReference type="NCBI Taxonomy" id="1284686"/>
    <lineage>
        <taxon>Bacteria</taxon>
        <taxon>Bacillati</taxon>
        <taxon>Bacillota</taxon>
        <taxon>Tissierellia</taxon>
        <taxon>Tissierellales</taxon>
        <taxon>Peptoniphilaceae</taxon>
        <taxon>Anaerococcus</taxon>
    </lineage>
</organism>
<keyword evidence="3 12" id="KW-0813">Transport</keyword>
<evidence type="ECO:0000256" key="14">
    <source>
        <dbReference type="SAM" id="MobiDB-lite"/>
    </source>
</evidence>
<dbReference type="InterPro" id="IPR020937">
    <property type="entry name" value="SecA_CS"/>
</dbReference>
<keyword evidence="8 12" id="KW-0653">Protein transport</keyword>
<dbReference type="Pfam" id="PF07517">
    <property type="entry name" value="SecA_DEAD"/>
    <property type="match status" value="1"/>
</dbReference>
<feature type="domain" description="Helicase C-terminal" evidence="16">
    <location>
        <begin position="434"/>
        <end position="646"/>
    </location>
</feature>
<dbReference type="PROSITE" id="PS51196">
    <property type="entry name" value="SECA_MOTOR_DEAD"/>
    <property type="match status" value="1"/>
</dbReference>
<feature type="compositionally biased region" description="Basic and acidic residues" evidence="14">
    <location>
        <begin position="888"/>
        <end position="909"/>
    </location>
</feature>
<dbReference type="OrthoDB" id="9805579at2"/>
<dbReference type="InterPro" id="IPR044722">
    <property type="entry name" value="SecA_SF2_C"/>
</dbReference>
<dbReference type="NCBIfam" id="NF009538">
    <property type="entry name" value="PRK12904.1"/>
    <property type="match status" value="1"/>
</dbReference>
<dbReference type="AlphaFoldDB" id="A0A095Z8V7"/>
<dbReference type="SUPFAM" id="SSF81767">
    <property type="entry name" value="Pre-protein crosslinking domain of SecA"/>
    <property type="match status" value="1"/>
</dbReference>
<name>A0A095Z8V7_9FIRM</name>
<dbReference type="InterPro" id="IPR011116">
    <property type="entry name" value="SecA_Wing/Scaffold"/>
</dbReference>
<evidence type="ECO:0000256" key="9">
    <source>
        <dbReference type="ARBA" id="ARBA00022967"/>
    </source>
</evidence>
<evidence type="ECO:0000256" key="7">
    <source>
        <dbReference type="ARBA" id="ARBA00022840"/>
    </source>
</evidence>
<dbReference type="EC" id="7.4.2.8" evidence="12"/>
<dbReference type="InterPro" id="IPR011130">
    <property type="entry name" value="SecA_preprotein_X-link_dom"/>
</dbReference>
<dbReference type="CDD" id="cd17928">
    <property type="entry name" value="DEXDc_SecA"/>
    <property type="match status" value="1"/>
</dbReference>
<evidence type="ECO:0000256" key="11">
    <source>
        <dbReference type="ARBA" id="ARBA00023136"/>
    </source>
</evidence>
<evidence type="ECO:0000256" key="2">
    <source>
        <dbReference type="ARBA" id="ARBA00007650"/>
    </source>
</evidence>
<dbReference type="CDD" id="cd18803">
    <property type="entry name" value="SF2_C_secA"/>
    <property type="match status" value="1"/>
</dbReference>
<dbReference type="FunFam" id="3.40.50.300:FF:000113">
    <property type="entry name" value="Preprotein translocase subunit SecA"/>
    <property type="match status" value="1"/>
</dbReference>
<dbReference type="GO" id="GO:0065002">
    <property type="term" value="P:intracellular protein transmembrane transport"/>
    <property type="evidence" value="ECO:0007669"/>
    <property type="project" value="UniProtKB-UniRule"/>
</dbReference>
<dbReference type="InterPro" id="IPR014018">
    <property type="entry name" value="SecA_motor_DEAD"/>
</dbReference>
<reference evidence="18 19" key="1">
    <citation type="submission" date="2014-07" db="EMBL/GenBank/DDBJ databases">
        <authorList>
            <person name="McCorrison J."/>
            <person name="Sanka R."/>
            <person name="Torralba M."/>
            <person name="Gillis M."/>
            <person name="Haft D.H."/>
            <person name="Methe B."/>
            <person name="Sutton G."/>
            <person name="Nelson K.E."/>
        </authorList>
    </citation>
    <scope>NUCLEOTIDE SEQUENCE [LARGE SCALE GENOMIC DNA]</scope>
    <source>
        <strain evidence="18 19">S7-1-13</strain>
    </source>
</reference>
<feature type="domain" description="Helicase ATP-binding" evidence="15">
    <location>
        <begin position="86"/>
        <end position="244"/>
    </location>
</feature>
<evidence type="ECO:0000256" key="12">
    <source>
        <dbReference type="HAMAP-Rule" id="MF_01382"/>
    </source>
</evidence>
<dbReference type="GO" id="GO:0031522">
    <property type="term" value="C:cell envelope Sec protein transport complex"/>
    <property type="evidence" value="ECO:0007669"/>
    <property type="project" value="TreeGrafter"/>
</dbReference>
<dbReference type="GO" id="GO:0005524">
    <property type="term" value="F:ATP binding"/>
    <property type="evidence" value="ECO:0007669"/>
    <property type="project" value="UniProtKB-UniRule"/>
</dbReference>
<dbReference type="eggNOG" id="COG0653">
    <property type="taxonomic scope" value="Bacteria"/>
</dbReference>
<dbReference type="FunFam" id="3.90.1440.10:FF:000002">
    <property type="entry name" value="Protein translocase subunit SecA"/>
    <property type="match status" value="1"/>
</dbReference>
<dbReference type="NCBIfam" id="TIGR00963">
    <property type="entry name" value="secA"/>
    <property type="match status" value="1"/>
</dbReference>
<comment type="caution">
    <text evidence="18">The sequence shown here is derived from an EMBL/GenBank/DDBJ whole genome shotgun (WGS) entry which is preliminary data.</text>
</comment>
<dbReference type="InterPro" id="IPR036266">
    <property type="entry name" value="SecA_Wing/Scaffold_sf"/>
</dbReference>
<evidence type="ECO:0000256" key="1">
    <source>
        <dbReference type="ARBA" id="ARBA00004170"/>
    </source>
</evidence>
<dbReference type="GO" id="GO:0006605">
    <property type="term" value="P:protein targeting"/>
    <property type="evidence" value="ECO:0007669"/>
    <property type="project" value="UniProtKB-UniRule"/>
</dbReference>
<evidence type="ECO:0000313" key="19">
    <source>
        <dbReference type="Proteomes" id="UP000029579"/>
    </source>
</evidence>
<dbReference type="InterPro" id="IPR001650">
    <property type="entry name" value="Helicase_C-like"/>
</dbReference>
<dbReference type="PROSITE" id="PS01312">
    <property type="entry name" value="SECA"/>
    <property type="match status" value="1"/>
</dbReference>
<dbReference type="FunFam" id="3.40.50.300:FF:000334">
    <property type="entry name" value="Protein translocase subunit SecA"/>
    <property type="match status" value="1"/>
</dbReference>
<dbReference type="GO" id="GO:0017038">
    <property type="term" value="P:protein import"/>
    <property type="evidence" value="ECO:0007669"/>
    <property type="project" value="InterPro"/>
</dbReference>
<dbReference type="GO" id="GO:0043952">
    <property type="term" value="P:protein transport by the Sec complex"/>
    <property type="evidence" value="ECO:0007669"/>
    <property type="project" value="UniProtKB-ARBA"/>
</dbReference>
<comment type="subcellular location">
    <subcellularLocation>
        <location evidence="12">Cell membrane</location>
        <topology evidence="12">Peripheral membrane protein</topology>
        <orientation evidence="12">Cytoplasmic side</orientation>
    </subcellularLocation>
    <subcellularLocation>
        <location evidence="12">Cytoplasm</location>
    </subcellularLocation>
    <subcellularLocation>
        <location evidence="1">Membrane</location>
        <topology evidence="1">Peripheral membrane protein</topology>
    </subcellularLocation>
    <text evidence="12">Distribution is 50-50.</text>
</comment>
<dbReference type="PANTHER" id="PTHR30612:SF0">
    <property type="entry name" value="CHLOROPLAST PROTEIN-TRANSPORTING ATPASE"/>
    <property type="match status" value="1"/>
</dbReference>
<dbReference type="InterPro" id="IPR011115">
    <property type="entry name" value="SecA_DEAD"/>
</dbReference>
<sequence length="909" mass="103763">MALFNIFKSFSQKEIEQNQKTVDKILALDEEMQKLTDEQLQHKTIEFKERLANGETLDDLLVEAFAVVREASYRVLGIKHYPVQLLGGIVLHNGQIAEMKTGEGKTLVATLPSYLNALSGKGVHVVTVNDYLAKRDQEWMGKVHTWLGLSVGCIIYGLTNSERRENYNADITYGTNNQFGFDYLRDNMVIYKEDMVQRGLNYAIVDEVDSILIDEARTPLIISGQGDESTDTYQKANEFIQTLEGRILDPNEDADIDPFDREFKVEDVDFLVDEKRKSSNLTEKGTKKAEEFFGIENLSDTENLELSHYINNALKANTTMTRDIDYVVNHGEVEIVDEFTGRIMQGRRFSDGLHQAIEAKEGVEVKAESKTLATITFQNYFRMYAKLSGMTGTAKTEEDEFDEIYKLDVVEIPTNRPVQRIDDNDHVYINERGKFNAIINEINEVHATGQPILVGTISIEASERLSAALKQAGISHTVLNAKNHEREAEIVAQAGRLGAVTIATNMAGRGTDITLGGNVDFMAKQKLRREGTSEELIEEVDSFSATDNQEIIEIRKKFRHYKDQFRPAIKEEEAKVIAAGGLYIIGSERHESRRIDNQLRGRSGRQGDPGKSRFFISLEDDLIRLNGGEAVAKFVQKADFDENEPIVSRMVTRSIEKAQTRVEANNFATRKRVLQYDDVMNKQRTIIYNERREVLMGQDMKETIIDMIKQVIKDAVYTFTNPEVKPENWEMTALLNYLNGLGVPVTQLHFENINSYTQDDLIEYVTGATLAKYEDKEASFGPDNMREVERVILLRVIDQKWMDHIDAMDQMRKEIGVRAMGQEDPVRAYTNEGFDMYEEMTRAILEDTVRYMMNVEIRQNIQRKQVLIPEDASHEDITGPSTDEEDHEGLNRAERRRMDREAKKSTVKK</sequence>
<dbReference type="GO" id="GO:0005829">
    <property type="term" value="C:cytosol"/>
    <property type="evidence" value="ECO:0007669"/>
    <property type="project" value="TreeGrafter"/>
</dbReference>
<dbReference type="Pfam" id="PF01043">
    <property type="entry name" value="SecA_PP_bind"/>
    <property type="match status" value="1"/>
</dbReference>
<dbReference type="PANTHER" id="PTHR30612">
    <property type="entry name" value="SECA INNER MEMBRANE COMPONENT OF SEC PROTEIN SECRETION SYSTEM"/>
    <property type="match status" value="1"/>
</dbReference>
<dbReference type="InterPro" id="IPR000185">
    <property type="entry name" value="SecA"/>
</dbReference>
<comment type="catalytic activity">
    <reaction evidence="12">
        <text>ATP + H2O + cellular proteinSide 1 = ADP + phosphate + cellular proteinSide 2.</text>
        <dbReference type="EC" id="7.4.2.8"/>
    </reaction>
</comment>
<keyword evidence="9 12" id="KW-1278">Translocase</keyword>
<dbReference type="Pfam" id="PF21090">
    <property type="entry name" value="P-loop_SecA"/>
    <property type="match status" value="1"/>
</dbReference>
<comment type="function">
    <text evidence="12">Part of the Sec protein translocase complex. Interacts with the SecYEG preprotein conducting channel. Has a central role in coupling the hydrolysis of ATP to the transfer of proteins into and across the cell membrane, serving as an ATP-driven molecular motor driving the stepwise translocation of polypeptide chains across the membrane.</text>
</comment>
<dbReference type="SUPFAM" id="SSF52540">
    <property type="entry name" value="P-loop containing nucleoside triphosphate hydrolases"/>
    <property type="match status" value="2"/>
</dbReference>
<feature type="binding site" evidence="12">
    <location>
        <position position="84"/>
    </location>
    <ligand>
        <name>ATP</name>
        <dbReference type="ChEBI" id="CHEBI:30616"/>
    </ligand>
</feature>
<keyword evidence="4 12" id="KW-1003">Cell membrane</keyword>
<evidence type="ECO:0000256" key="8">
    <source>
        <dbReference type="ARBA" id="ARBA00022927"/>
    </source>
</evidence>
<dbReference type="SMART" id="SM00958">
    <property type="entry name" value="SecA_PP_bind"/>
    <property type="match status" value="1"/>
</dbReference>
<dbReference type="SMART" id="SM00957">
    <property type="entry name" value="SecA_DEAD"/>
    <property type="match status" value="1"/>
</dbReference>
<dbReference type="PROSITE" id="PS51194">
    <property type="entry name" value="HELICASE_CTER"/>
    <property type="match status" value="1"/>
</dbReference>
<keyword evidence="5 12" id="KW-0963">Cytoplasm</keyword>
<evidence type="ECO:0000259" key="16">
    <source>
        <dbReference type="PROSITE" id="PS51194"/>
    </source>
</evidence>
<dbReference type="Pfam" id="PF07516">
    <property type="entry name" value="SecA_SW"/>
    <property type="match status" value="1"/>
</dbReference>
<dbReference type="PRINTS" id="PR00906">
    <property type="entry name" value="SECA"/>
</dbReference>
<dbReference type="InterPro" id="IPR036670">
    <property type="entry name" value="SecA_X-link_sf"/>
</dbReference>
<feature type="binding site" evidence="12">
    <location>
        <position position="512"/>
    </location>
    <ligand>
        <name>ATP</name>
        <dbReference type="ChEBI" id="CHEBI:30616"/>
    </ligand>
</feature>
<evidence type="ECO:0000256" key="3">
    <source>
        <dbReference type="ARBA" id="ARBA00022448"/>
    </source>
</evidence>
<dbReference type="GO" id="GO:0005886">
    <property type="term" value="C:plasma membrane"/>
    <property type="evidence" value="ECO:0007669"/>
    <property type="project" value="UniProtKB-SubCell"/>
</dbReference>
<dbReference type="InterPro" id="IPR014001">
    <property type="entry name" value="Helicase_ATP-bd"/>
</dbReference>
<dbReference type="EMBL" id="JRMW01000024">
    <property type="protein sequence ID" value="KGF04894.1"/>
    <property type="molecule type" value="Genomic_DNA"/>
</dbReference>
<feature type="domain" description="SecA family profile" evidence="17">
    <location>
        <begin position="1"/>
        <end position="647"/>
    </location>
</feature>
<evidence type="ECO:0000313" key="18">
    <source>
        <dbReference type="EMBL" id="KGF04894.1"/>
    </source>
</evidence>
<keyword evidence="6 12" id="KW-0547">Nucleotide-binding</keyword>
<dbReference type="Gene3D" id="1.10.3060.10">
    <property type="entry name" value="Helical scaffold and wing domains of SecA"/>
    <property type="match status" value="1"/>
</dbReference>
<feature type="binding site" evidence="12">
    <location>
        <begin position="102"/>
        <end position="106"/>
    </location>
    <ligand>
        <name>ATP</name>
        <dbReference type="ChEBI" id="CHEBI:30616"/>
    </ligand>
</feature>
<dbReference type="RefSeq" id="WP_037326698.1">
    <property type="nucleotide sequence ID" value="NZ_JRMW01000024.1"/>
</dbReference>
<dbReference type="Gene3D" id="3.40.50.300">
    <property type="entry name" value="P-loop containing nucleotide triphosphate hydrolases"/>
    <property type="match status" value="2"/>
</dbReference>
<keyword evidence="10 12" id="KW-0811">Translocation</keyword>
<accession>A0A095Z8V7</accession>
<dbReference type="Proteomes" id="UP000029579">
    <property type="component" value="Unassembled WGS sequence"/>
</dbReference>
<evidence type="ECO:0000259" key="15">
    <source>
        <dbReference type="PROSITE" id="PS51192"/>
    </source>
</evidence>
<comment type="similarity">
    <text evidence="2 12 13">Belongs to the SecA family.</text>
</comment>
<dbReference type="Gene3D" id="3.90.1440.10">
    <property type="entry name" value="SecA, preprotein cross-linking domain"/>
    <property type="match status" value="1"/>
</dbReference>
<dbReference type="HAMAP" id="MF_01382">
    <property type="entry name" value="SecA"/>
    <property type="match status" value="1"/>
</dbReference>
<dbReference type="GO" id="GO:0008564">
    <property type="term" value="F:protein-exporting ATPase activity"/>
    <property type="evidence" value="ECO:0007669"/>
    <property type="project" value="UniProtKB-EC"/>
</dbReference>
<gene>
    <name evidence="12" type="primary">secA</name>
    <name evidence="18" type="ORF">HMPREF1630_02415</name>
</gene>
<keyword evidence="11 12" id="KW-0472">Membrane</keyword>
<protein>
    <recommendedName>
        <fullName evidence="12 13">Protein translocase subunit SecA</fullName>
        <ecNumber evidence="12">7.4.2.8</ecNumber>
    </recommendedName>
</protein>
<dbReference type="InterPro" id="IPR027417">
    <property type="entry name" value="P-loop_NTPase"/>
</dbReference>
<evidence type="ECO:0000256" key="6">
    <source>
        <dbReference type="ARBA" id="ARBA00022741"/>
    </source>
</evidence>
<evidence type="ECO:0000259" key="17">
    <source>
        <dbReference type="PROSITE" id="PS51196"/>
    </source>
</evidence>
<dbReference type="PROSITE" id="PS51192">
    <property type="entry name" value="HELICASE_ATP_BIND_1"/>
    <property type="match status" value="1"/>
</dbReference>
<evidence type="ECO:0000256" key="5">
    <source>
        <dbReference type="ARBA" id="ARBA00022490"/>
    </source>
</evidence>
<evidence type="ECO:0000256" key="4">
    <source>
        <dbReference type="ARBA" id="ARBA00022475"/>
    </source>
</evidence>
<feature type="region of interest" description="Disordered" evidence="14">
    <location>
        <begin position="868"/>
        <end position="909"/>
    </location>
</feature>
<dbReference type="SUPFAM" id="SSF81886">
    <property type="entry name" value="Helical scaffold and wing domains of SecA"/>
    <property type="match status" value="1"/>
</dbReference>
<keyword evidence="7 12" id="KW-0067">ATP-binding</keyword>
<evidence type="ECO:0000256" key="13">
    <source>
        <dbReference type="RuleBase" id="RU003874"/>
    </source>
</evidence>
<proteinExistence type="inferred from homology"/>